<gene>
    <name evidence="1" type="ORF">RPERSI_LOCUS35898</name>
</gene>
<sequence length="87" mass="10201">ENRLPWNLQISSMRSMLAVPLRRLFQDIMSHGERSVYRRDKAEIILNLLRLYRTDPKLAIMGKESRDQSKDNQSIILAINDCLKDSN</sequence>
<dbReference type="Proteomes" id="UP000789920">
    <property type="component" value="Unassembled WGS sequence"/>
</dbReference>
<proteinExistence type="predicted"/>
<accession>A0ACA9SVI3</accession>
<feature type="non-terminal residue" evidence="1">
    <location>
        <position position="1"/>
    </location>
</feature>
<reference evidence="1" key="1">
    <citation type="submission" date="2021-06" db="EMBL/GenBank/DDBJ databases">
        <authorList>
            <person name="Kallberg Y."/>
            <person name="Tangrot J."/>
            <person name="Rosling A."/>
        </authorList>
    </citation>
    <scope>NUCLEOTIDE SEQUENCE</scope>
    <source>
        <strain evidence="1">MA461A</strain>
    </source>
</reference>
<dbReference type="EMBL" id="CAJVQC010168758">
    <property type="protein sequence ID" value="CAG8850041.1"/>
    <property type="molecule type" value="Genomic_DNA"/>
</dbReference>
<comment type="caution">
    <text evidence="1">The sequence shown here is derived from an EMBL/GenBank/DDBJ whole genome shotgun (WGS) entry which is preliminary data.</text>
</comment>
<organism evidence="1 2">
    <name type="scientific">Racocetra persica</name>
    <dbReference type="NCBI Taxonomy" id="160502"/>
    <lineage>
        <taxon>Eukaryota</taxon>
        <taxon>Fungi</taxon>
        <taxon>Fungi incertae sedis</taxon>
        <taxon>Mucoromycota</taxon>
        <taxon>Glomeromycotina</taxon>
        <taxon>Glomeromycetes</taxon>
        <taxon>Diversisporales</taxon>
        <taxon>Gigasporaceae</taxon>
        <taxon>Racocetra</taxon>
    </lineage>
</organism>
<evidence type="ECO:0000313" key="1">
    <source>
        <dbReference type="EMBL" id="CAG8850041.1"/>
    </source>
</evidence>
<name>A0ACA9SVI3_9GLOM</name>
<evidence type="ECO:0000313" key="2">
    <source>
        <dbReference type="Proteomes" id="UP000789920"/>
    </source>
</evidence>
<keyword evidence="2" id="KW-1185">Reference proteome</keyword>
<feature type="non-terminal residue" evidence="1">
    <location>
        <position position="87"/>
    </location>
</feature>
<protein>
    <submittedName>
        <fullName evidence="1">12132_t:CDS:1</fullName>
    </submittedName>
</protein>